<dbReference type="Gene3D" id="3.30.420.10">
    <property type="entry name" value="Ribonuclease H-like superfamily/Ribonuclease H"/>
    <property type="match status" value="1"/>
</dbReference>
<dbReference type="AlphaFoldDB" id="A0A151TEA2"/>
<dbReference type="SUPFAM" id="SSF53098">
    <property type="entry name" value="Ribonuclease H-like"/>
    <property type="match status" value="1"/>
</dbReference>
<dbReference type="Pfam" id="PF25597">
    <property type="entry name" value="SH3_retrovirus"/>
    <property type="match status" value="1"/>
</dbReference>
<dbReference type="InterPro" id="IPR039537">
    <property type="entry name" value="Retrotran_Ty1/copia-like"/>
</dbReference>
<reference evidence="4 5" key="1">
    <citation type="journal article" date="2012" name="Nat. Biotechnol.">
        <title>Draft genome sequence of pigeonpea (Cajanus cajan), an orphan legume crop of resource-poor farmers.</title>
        <authorList>
            <person name="Varshney R.K."/>
            <person name="Chen W."/>
            <person name="Li Y."/>
            <person name="Bharti A.K."/>
            <person name="Saxena R.K."/>
            <person name="Schlueter J.A."/>
            <person name="Donoghue M.T."/>
            <person name="Azam S."/>
            <person name="Fan G."/>
            <person name="Whaley A.M."/>
            <person name="Farmer A.D."/>
            <person name="Sheridan J."/>
            <person name="Iwata A."/>
            <person name="Tuteja R."/>
            <person name="Penmetsa R.V."/>
            <person name="Wu W."/>
            <person name="Upadhyaya H.D."/>
            <person name="Yang S.P."/>
            <person name="Shah T."/>
            <person name="Saxena K.B."/>
            <person name="Michael T."/>
            <person name="McCombie W.R."/>
            <person name="Yang B."/>
            <person name="Zhang G."/>
            <person name="Yang H."/>
            <person name="Wang J."/>
            <person name="Spillane C."/>
            <person name="Cook D.R."/>
            <person name="May G.D."/>
            <person name="Xu X."/>
            <person name="Jackson S.A."/>
        </authorList>
    </citation>
    <scope>NUCLEOTIDE SEQUENCE [LARGE SCALE GENOMIC DNA]</scope>
    <source>
        <strain evidence="5">cv. Asha</strain>
    </source>
</reference>
<dbReference type="PANTHER" id="PTHR42648:SF32">
    <property type="entry name" value="RIBONUCLEASE H-LIKE DOMAIN, GAG-PRE-INTEGRASE DOMAIN PROTEIN-RELATED"/>
    <property type="match status" value="1"/>
</dbReference>
<keyword evidence="1" id="KW-0378">Hydrolase</keyword>
<dbReference type="PANTHER" id="PTHR42648">
    <property type="entry name" value="TRANSPOSASE, PUTATIVE-RELATED"/>
    <property type="match status" value="1"/>
</dbReference>
<sequence>WYLDSGCSRHTGERSMFLDLKSKKGGQVKFGGGQKGLIMRIGKIGINSSISIVNVLYVKGLTHNLLSISQLCDSGYEVSLNKDKCIVSQPDSSILFTANRCNNLYKIMLNETKSCTLDETPQQNGVVERKNRSLQEIKPLLKMTPYELWKGQTPNISYFHPFGCKCFIFTKDNLGKIDSKTDEGILLGYFERSRAYRIFNNRTKTVEEAIHVKFDENKPDKEISKLGNFFENM</sequence>
<gene>
    <name evidence="4" type="ORF">KK1_011614</name>
</gene>
<keyword evidence="5" id="KW-1185">Reference proteome</keyword>
<dbReference type="InterPro" id="IPR054722">
    <property type="entry name" value="PolX-like_BBD"/>
</dbReference>
<dbReference type="InterPro" id="IPR012337">
    <property type="entry name" value="RNaseH-like_sf"/>
</dbReference>
<evidence type="ECO:0000256" key="1">
    <source>
        <dbReference type="ARBA" id="ARBA00022670"/>
    </source>
</evidence>
<dbReference type="GO" id="GO:0003676">
    <property type="term" value="F:nucleic acid binding"/>
    <property type="evidence" value="ECO:0007669"/>
    <property type="project" value="InterPro"/>
</dbReference>
<evidence type="ECO:0000259" key="3">
    <source>
        <dbReference type="Pfam" id="PF25597"/>
    </source>
</evidence>
<dbReference type="Pfam" id="PF22936">
    <property type="entry name" value="Pol_BBD"/>
    <property type="match status" value="1"/>
</dbReference>
<evidence type="ECO:0000259" key="2">
    <source>
        <dbReference type="Pfam" id="PF22936"/>
    </source>
</evidence>
<feature type="non-terminal residue" evidence="4">
    <location>
        <position position="1"/>
    </location>
</feature>
<feature type="domain" description="Retrovirus-related Pol polyprotein from transposon TNT 1-94-like beta-barrel" evidence="2">
    <location>
        <begin position="1"/>
        <end position="76"/>
    </location>
</feature>
<organism evidence="4 5">
    <name type="scientific">Cajanus cajan</name>
    <name type="common">Pigeon pea</name>
    <name type="synonym">Cajanus indicus</name>
    <dbReference type="NCBI Taxonomy" id="3821"/>
    <lineage>
        <taxon>Eukaryota</taxon>
        <taxon>Viridiplantae</taxon>
        <taxon>Streptophyta</taxon>
        <taxon>Embryophyta</taxon>
        <taxon>Tracheophyta</taxon>
        <taxon>Spermatophyta</taxon>
        <taxon>Magnoliopsida</taxon>
        <taxon>eudicotyledons</taxon>
        <taxon>Gunneridae</taxon>
        <taxon>Pentapetalae</taxon>
        <taxon>rosids</taxon>
        <taxon>fabids</taxon>
        <taxon>Fabales</taxon>
        <taxon>Fabaceae</taxon>
        <taxon>Papilionoideae</taxon>
        <taxon>50 kb inversion clade</taxon>
        <taxon>NPAAA clade</taxon>
        <taxon>indigoferoid/millettioid clade</taxon>
        <taxon>Phaseoleae</taxon>
        <taxon>Cajanus</taxon>
    </lineage>
</organism>
<dbReference type="InterPro" id="IPR057670">
    <property type="entry name" value="SH3_retrovirus"/>
</dbReference>
<dbReference type="GO" id="GO:0006508">
    <property type="term" value="P:proteolysis"/>
    <property type="evidence" value="ECO:0007669"/>
    <property type="project" value="UniProtKB-KW"/>
</dbReference>
<proteinExistence type="predicted"/>
<dbReference type="InterPro" id="IPR036397">
    <property type="entry name" value="RNaseH_sf"/>
</dbReference>
<dbReference type="Proteomes" id="UP000075243">
    <property type="component" value="Chromosome 6"/>
</dbReference>
<dbReference type="GO" id="GO:0008233">
    <property type="term" value="F:peptidase activity"/>
    <property type="evidence" value="ECO:0007669"/>
    <property type="project" value="UniProtKB-KW"/>
</dbReference>
<evidence type="ECO:0000313" key="5">
    <source>
        <dbReference type="Proteomes" id="UP000075243"/>
    </source>
</evidence>
<protein>
    <recommendedName>
        <fullName evidence="6">Retrovirus-related Pol polyprotein from transposon TNT 1-94</fullName>
    </recommendedName>
</protein>
<dbReference type="Gramene" id="C.cajan_11287.t">
    <property type="protein sequence ID" value="C.cajan_11287.t"/>
    <property type="gene ID" value="C.cajan_11287"/>
</dbReference>
<keyword evidence="1" id="KW-0645">Protease</keyword>
<name>A0A151TEA2_CAJCA</name>
<dbReference type="OMA" id="ARTMINT"/>
<dbReference type="EMBL" id="CM003608">
    <property type="protein sequence ID" value="KYP65381.1"/>
    <property type="molecule type" value="Genomic_DNA"/>
</dbReference>
<evidence type="ECO:0008006" key="6">
    <source>
        <dbReference type="Google" id="ProtNLM"/>
    </source>
</evidence>
<accession>A0A151TEA2</accession>
<feature type="domain" description="Retroviral polymerase SH3-like" evidence="3">
    <location>
        <begin position="164"/>
        <end position="221"/>
    </location>
</feature>
<evidence type="ECO:0000313" key="4">
    <source>
        <dbReference type="EMBL" id="KYP65381.1"/>
    </source>
</evidence>